<evidence type="ECO:0000313" key="3">
    <source>
        <dbReference type="Proteomes" id="UP001405405"/>
    </source>
</evidence>
<accession>A0ABV0CGP7</accession>
<proteinExistence type="predicted"/>
<evidence type="ECO:0008006" key="4">
    <source>
        <dbReference type="Google" id="ProtNLM"/>
    </source>
</evidence>
<comment type="caution">
    <text evidence="2">The sequence shown here is derived from an EMBL/GenBank/DDBJ whole genome shotgun (WGS) entry which is preliminary data.</text>
</comment>
<dbReference type="EMBL" id="JAYFSJ010000001">
    <property type="protein sequence ID" value="MEN7429164.1"/>
    <property type="molecule type" value="Genomic_DNA"/>
</dbReference>
<evidence type="ECO:0000256" key="1">
    <source>
        <dbReference type="SAM" id="MobiDB-lite"/>
    </source>
</evidence>
<feature type="region of interest" description="Disordered" evidence="1">
    <location>
        <begin position="56"/>
        <end position="96"/>
    </location>
</feature>
<reference evidence="2 3" key="1">
    <citation type="submission" date="2023-12" db="EMBL/GenBank/DDBJ databases">
        <title>Chromobacterium sp. strain TRC.1.1.SA producing antimicrobial pigment.</title>
        <authorList>
            <person name="Verma N."/>
            <person name="Choksket S."/>
            <person name="Pinnaka A.K."/>
            <person name="Korpole S."/>
        </authorList>
    </citation>
    <scope>NUCLEOTIDE SEQUENCE [LARGE SCALE GENOMIC DNA]</scope>
    <source>
        <strain evidence="2 3">TRC1.1.SA</strain>
    </source>
</reference>
<keyword evidence="3" id="KW-1185">Reference proteome</keyword>
<name>A0ABV0CGP7_9NEIS</name>
<protein>
    <recommendedName>
        <fullName evidence="4">DUF768 domain-containing protein</fullName>
    </recommendedName>
</protein>
<sequence>MHSVKFLKHWGKYNPGEVAGFEEKDRDLLERLAIAGVIGPAEETLEAVCDAIAKSNGEQEKVEADQTASDENSASTDAAAASSDQSNPAPRASKKA</sequence>
<dbReference type="Proteomes" id="UP001405405">
    <property type="component" value="Unassembled WGS sequence"/>
</dbReference>
<gene>
    <name evidence="2" type="ORF">VA599_00315</name>
</gene>
<evidence type="ECO:0000313" key="2">
    <source>
        <dbReference type="EMBL" id="MEN7429164.1"/>
    </source>
</evidence>
<dbReference type="RefSeq" id="WP_346787282.1">
    <property type="nucleotide sequence ID" value="NZ_JAYFSJ010000001.1"/>
</dbReference>
<feature type="compositionally biased region" description="Low complexity" evidence="1">
    <location>
        <begin position="69"/>
        <end position="86"/>
    </location>
</feature>
<organism evidence="2 3">
    <name type="scientific">Chromobacterium indicum</name>
    <dbReference type="NCBI Taxonomy" id="3110228"/>
    <lineage>
        <taxon>Bacteria</taxon>
        <taxon>Pseudomonadati</taxon>
        <taxon>Pseudomonadota</taxon>
        <taxon>Betaproteobacteria</taxon>
        <taxon>Neisseriales</taxon>
        <taxon>Chromobacteriaceae</taxon>
        <taxon>Chromobacterium</taxon>
    </lineage>
</organism>